<evidence type="ECO:0000256" key="2">
    <source>
        <dbReference type="ARBA" id="ARBA00007430"/>
    </source>
</evidence>
<evidence type="ECO:0000256" key="5">
    <source>
        <dbReference type="ARBA" id="ARBA00022989"/>
    </source>
</evidence>
<dbReference type="InterPro" id="IPR050833">
    <property type="entry name" value="Poly_Biosynth_Transport"/>
</dbReference>
<feature type="transmembrane region" description="Helical" evidence="7">
    <location>
        <begin position="293"/>
        <end position="316"/>
    </location>
</feature>
<evidence type="ECO:0000313" key="8">
    <source>
        <dbReference type="EMBL" id="MFC5565460.1"/>
    </source>
</evidence>
<feature type="transmembrane region" description="Helical" evidence="7">
    <location>
        <begin position="328"/>
        <end position="350"/>
    </location>
</feature>
<reference evidence="9" key="1">
    <citation type="journal article" date="2019" name="Int. J. Syst. Evol. Microbiol.">
        <title>The Global Catalogue of Microorganisms (GCM) 10K type strain sequencing project: providing services to taxonomists for standard genome sequencing and annotation.</title>
        <authorList>
            <consortium name="The Broad Institute Genomics Platform"/>
            <consortium name="The Broad Institute Genome Sequencing Center for Infectious Disease"/>
            <person name="Wu L."/>
            <person name="Ma J."/>
        </authorList>
    </citation>
    <scope>NUCLEOTIDE SEQUENCE [LARGE SCALE GENOMIC DNA]</scope>
    <source>
        <strain evidence="9">KACC 11588</strain>
    </source>
</reference>
<feature type="transmembrane region" description="Helical" evidence="7">
    <location>
        <begin position="386"/>
        <end position="406"/>
    </location>
</feature>
<dbReference type="Pfam" id="PF13440">
    <property type="entry name" value="Polysacc_synt_3"/>
    <property type="match status" value="1"/>
</dbReference>
<dbReference type="RefSeq" id="WP_209837897.1">
    <property type="nucleotide sequence ID" value="NZ_JAGGJP010000002.1"/>
</dbReference>
<feature type="transmembrane region" description="Helical" evidence="7">
    <location>
        <begin position="444"/>
        <end position="469"/>
    </location>
</feature>
<evidence type="ECO:0000256" key="7">
    <source>
        <dbReference type="SAM" id="Phobius"/>
    </source>
</evidence>
<name>A0ABW0S9B2_9RHOB</name>
<feature type="transmembrane region" description="Helical" evidence="7">
    <location>
        <begin position="250"/>
        <end position="273"/>
    </location>
</feature>
<feature type="transmembrane region" description="Helical" evidence="7">
    <location>
        <begin position="148"/>
        <end position="169"/>
    </location>
</feature>
<evidence type="ECO:0000256" key="3">
    <source>
        <dbReference type="ARBA" id="ARBA00022475"/>
    </source>
</evidence>
<feature type="transmembrane region" description="Helical" evidence="7">
    <location>
        <begin position="46"/>
        <end position="64"/>
    </location>
</feature>
<keyword evidence="3" id="KW-1003">Cell membrane</keyword>
<feature type="transmembrane region" description="Helical" evidence="7">
    <location>
        <begin position="362"/>
        <end position="380"/>
    </location>
</feature>
<evidence type="ECO:0000256" key="4">
    <source>
        <dbReference type="ARBA" id="ARBA00022692"/>
    </source>
</evidence>
<keyword evidence="5 7" id="KW-1133">Transmembrane helix</keyword>
<keyword evidence="9" id="KW-1185">Reference proteome</keyword>
<feature type="transmembrane region" description="Helical" evidence="7">
    <location>
        <begin position="418"/>
        <end position="438"/>
    </location>
</feature>
<comment type="subcellular location">
    <subcellularLocation>
        <location evidence="1">Cell membrane</location>
        <topology evidence="1">Multi-pass membrane protein</topology>
    </subcellularLocation>
</comment>
<evidence type="ECO:0000313" key="9">
    <source>
        <dbReference type="Proteomes" id="UP001596056"/>
    </source>
</evidence>
<evidence type="ECO:0000256" key="1">
    <source>
        <dbReference type="ARBA" id="ARBA00004651"/>
    </source>
</evidence>
<proteinExistence type="inferred from homology"/>
<comment type="caution">
    <text evidence="8">The sequence shown here is derived from an EMBL/GenBank/DDBJ whole genome shotgun (WGS) entry which is preliminary data.</text>
</comment>
<dbReference type="EMBL" id="JBHSNA010000002">
    <property type="protein sequence ID" value="MFC5565460.1"/>
    <property type="molecule type" value="Genomic_DNA"/>
</dbReference>
<dbReference type="PANTHER" id="PTHR30250">
    <property type="entry name" value="PST FAMILY PREDICTED COLANIC ACID TRANSPORTER"/>
    <property type="match status" value="1"/>
</dbReference>
<feature type="transmembrane region" description="Helical" evidence="7">
    <location>
        <begin position="85"/>
        <end position="107"/>
    </location>
</feature>
<dbReference type="PANTHER" id="PTHR30250:SF10">
    <property type="entry name" value="LIPOPOLYSACCHARIDE BIOSYNTHESIS PROTEIN WZXC"/>
    <property type="match status" value="1"/>
</dbReference>
<organism evidence="8 9">
    <name type="scientific">Rubellimicrobium aerolatum</name>
    <dbReference type="NCBI Taxonomy" id="490979"/>
    <lineage>
        <taxon>Bacteria</taxon>
        <taxon>Pseudomonadati</taxon>
        <taxon>Pseudomonadota</taxon>
        <taxon>Alphaproteobacteria</taxon>
        <taxon>Rhodobacterales</taxon>
        <taxon>Roseobacteraceae</taxon>
        <taxon>Rubellimicrobium</taxon>
    </lineage>
</organism>
<comment type="similarity">
    <text evidence="2">Belongs to the polysaccharide synthase family.</text>
</comment>
<accession>A0ABW0S9B2</accession>
<keyword evidence="4 7" id="KW-0812">Transmembrane</keyword>
<feature type="transmembrane region" description="Helical" evidence="7">
    <location>
        <begin position="213"/>
        <end position="230"/>
    </location>
</feature>
<protein>
    <submittedName>
        <fullName evidence="8">Oligosaccharide flippase family protein</fullName>
    </submittedName>
</protein>
<sequence length="493" mass="51189">MTANVATDGTTALRGIAWLSLAAIGTKVLSVANQVLLGHIASPETYAVFAIGAAALALASGFYSPAIGKSLIQSQERFHALSRDYSAFAIMLSLIGVALMGVASVVLARLYDMPALTAVILVTALSLPLTALKNIYLSALSLDLRFRTMSLTGIAQAAIYYVAILAIALAGAETLSIAAALSLSVLAQVWLLRRESPSTAIGFLIGLRRFREILWSLRWIIGTGLAFGLTQNGDYLVLGAVLPEEEFGQYYFGFLLTANLGVLLTSSVGEAALPIFAKLQRSPAELRERFHSLCGGMAFVSSLLALGLMGLLPLVAHAVWGGKWDEAALAGTAIAMTLPLRLNEAIGAAVLESQGRWRLRAVLMIADAGALMLAAAVGGLLWGLPGAAFCVAAEQGLVGLLSYAVAARRIGLALPEQAARLLRIVLPLAVGIAALGFASAQGHAFWAMPVATASALPATALALAATIAASGLCNREGMAFLAGALARRRARAA</sequence>
<evidence type="ECO:0000256" key="6">
    <source>
        <dbReference type="ARBA" id="ARBA00023136"/>
    </source>
</evidence>
<feature type="transmembrane region" description="Helical" evidence="7">
    <location>
        <begin position="113"/>
        <end position="136"/>
    </location>
</feature>
<feature type="transmembrane region" description="Helical" evidence="7">
    <location>
        <begin position="175"/>
        <end position="192"/>
    </location>
</feature>
<gene>
    <name evidence="8" type="ORF">ACFPOC_03405</name>
</gene>
<dbReference type="Proteomes" id="UP001596056">
    <property type="component" value="Unassembled WGS sequence"/>
</dbReference>
<keyword evidence="6 7" id="KW-0472">Membrane</keyword>